<feature type="region of interest" description="Disordered" evidence="1">
    <location>
        <begin position="1"/>
        <end position="44"/>
    </location>
</feature>
<gene>
    <name evidence="2" type="ORF">BP5553_07025</name>
</gene>
<dbReference type="GeneID" id="43599874"/>
<sequence>MSSKSQSRRSSASKMSSHRPELMRASATAPSLATSNASRQDLASLQSSRATAILTRVAGYSVCHDHPHHGSPSSICSSPSRSPGSSSMEARKEPYEIAYNNSSNYFSFPSFEDFQEYQESHDTIDGRGEKGVP</sequence>
<dbReference type="Proteomes" id="UP000254866">
    <property type="component" value="Unassembled WGS sequence"/>
</dbReference>
<feature type="compositionally biased region" description="Low complexity" evidence="1">
    <location>
        <begin position="1"/>
        <end position="15"/>
    </location>
</feature>
<evidence type="ECO:0000256" key="1">
    <source>
        <dbReference type="SAM" id="MobiDB-lite"/>
    </source>
</evidence>
<name>A0A370TIB3_9HELO</name>
<dbReference type="AlphaFoldDB" id="A0A370TIB3"/>
<evidence type="ECO:0000313" key="3">
    <source>
        <dbReference type="Proteomes" id="UP000254866"/>
    </source>
</evidence>
<feature type="region of interest" description="Disordered" evidence="1">
    <location>
        <begin position="62"/>
        <end position="91"/>
    </location>
</feature>
<proteinExistence type="predicted"/>
<keyword evidence="3" id="KW-1185">Reference proteome</keyword>
<dbReference type="RefSeq" id="XP_031867917.1">
    <property type="nucleotide sequence ID" value="XM_032015648.1"/>
</dbReference>
<evidence type="ECO:0000313" key="2">
    <source>
        <dbReference type="EMBL" id="RDL35094.1"/>
    </source>
</evidence>
<protein>
    <submittedName>
        <fullName evidence="2">Uncharacterized protein</fullName>
    </submittedName>
</protein>
<comment type="caution">
    <text evidence="2">The sequence shown here is derived from an EMBL/GenBank/DDBJ whole genome shotgun (WGS) entry which is preliminary data.</text>
</comment>
<feature type="compositionally biased region" description="Polar residues" evidence="1">
    <location>
        <begin position="28"/>
        <end position="44"/>
    </location>
</feature>
<dbReference type="EMBL" id="NPIC01000006">
    <property type="protein sequence ID" value="RDL35094.1"/>
    <property type="molecule type" value="Genomic_DNA"/>
</dbReference>
<dbReference type="OrthoDB" id="3437826at2759"/>
<organism evidence="2 3">
    <name type="scientific">Venustampulla echinocandica</name>
    <dbReference type="NCBI Taxonomy" id="2656787"/>
    <lineage>
        <taxon>Eukaryota</taxon>
        <taxon>Fungi</taxon>
        <taxon>Dikarya</taxon>
        <taxon>Ascomycota</taxon>
        <taxon>Pezizomycotina</taxon>
        <taxon>Leotiomycetes</taxon>
        <taxon>Helotiales</taxon>
        <taxon>Pleuroascaceae</taxon>
        <taxon>Venustampulla</taxon>
    </lineage>
</organism>
<reference evidence="2 3" key="1">
    <citation type="journal article" date="2018" name="IMA Fungus">
        <title>IMA Genome-F 9: Draft genome sequence of Annulohypoxylon stygium, Aspergillus mulundensis, Berkeleyomyces basicola (syn. Thielaviopsis basicola), Ceratocystis smalleyi, two Cercospora beticola strains, Coleophoma cylindrospora, Fusarium fracticaudum, Phialophora cf. hyalina, and Morchella septimelata.</title>
        <authorList>
            <person name="Wingfield B.D."/>
            <person name="Bills G.F."/>
            <person name="Dong Y."/>
            <person name="Huang W."/>
            <person name="Nel W.J."/>
            <person name="Swalarsk-Parry B.S."/>
            <person name="Vaghefi N."/>
            <person name="Wilken P.M."/>
            <person name="An Z."/>
            <person name="de Beer Z.W."/>
            <person name="De Vos L."/>
            <person name="Chen L."/>
            <person name="Duong T.A."/>
            <person name="Gao Y."/>
            <person name="Hammerbacher A."/>
            <person name="Kikkert J.R."/>
            <person name="Li Y."/>
            <person name="Li H."/>
            <person name="Li K."/>
            <person name="Li Q."/>
            <person name="Liu X."/>
            <person name="Ma X."/>
            <person name="Naidoo K."/>
            <person name="Pethybridge S.J."/>
            <person name="Sun J."/>
            <person name="Steenkamp E.T."/>
            <person name="van der Nest M.A."/>
            <person name="van Wyk S."/>
            <person name="Wingfield M.J."/>
            <person name="Xiong C."/>
            <person name="Yue Q."/>
            <person name="Zhang X."/>
        </authorList>
    </citation>
    <scope>NUCLEOTIDE SEQUENCE [LARGE SCALE GENOMIC DNA]</scope>
    <source>
        <strain evidence="2 3">BP 5553</strain>
    </source>
</reference>
<accession>A0A370TIB3</accession>
<feature type="compositionally biased region" description="Low complexity" evidence="1">
    <location>
        <begin position="71"/>
        <end position="87"/>
    </location>
</feature>